<dbReference type="InterPro" id="IPR000089">
    <property type="entry name" value="Biotin_lipoyl"/>
</dbReference>
<dbReference type="FunFam" id="3.30.1490.20:FF:000003">
    <property type="entry name" value="acetyl-CoA carboxylase isoform X1"/>
    <property type="match status" value="1"/>
</dbReference>
<dbReference type="GO" id="GO:0006633">
    <property type="term" value="P:fatty acid biosynthetic process"/>
    <property type="evidence" value="ECO:0007669"/>
    <property type="project" value="UniProtKB-KW"/>
</dbReference>
<evidence type="ECO:0000256" key="1">
    <source>
        <dbReference type="ARBA" id="ARBA00001953"/>
    </source>
</evidence>
<dbReference type="Gene3D" id="3.30.470.20">
    <property type="entry name" value="ATP-grasp fold, B domain"/>
    <property type="match status" value="1"/>
</dbReference>
<comment type="cofactor">
    <cofactor evidence="1">
        <name>biotin</name>
        <dbReference type="ChEBI" id="CHEBI:57586"/>
    </cofactor>
</comment>
<evidence type="ECO:0000259" key="16">
    <source>
        <dbReference type="PROSITE" id="PS50989"/>
    </source>
</evidence>
<keyword evidence="8" id="KW-0443">Lipid metabolism</keyword>
<keyword evidence="4" id="KW-0436">Ligase</keyword>
<feature type="region of interest" description="Disordered" evidence="12">
    <location>
        <begin position="1504"/>
        <end position="1523"/>
    </location>
</feature>
<comment type="caution">
    <text evidence="17">The sequence shown here is derived from an EMBL/GenBank/DDBJ whole genome shotgun (WGS) entry which is preliminary data.</text>
</comment>
<evidence type="ECO:0000256" key="8">
    <source>
        <dbReference type="ARBA" id="ARBA00023098"/>
    </source>
</evidence>
<dbReference type="Gene3D" id="3.90.226.10">
    <property type="entry name" value="2-enoyl-CoA Hydratase, Chain A, domain 1"/>
    <property type="match status" value="2"/>
</dbReference>
<dbReference type="Pfam" id="PF08326">
    <property type="entry name" value="ACC_central"/>
    <property type="match status" value="1"/>
</dbReference>
<evidence type="ECO:0000256" key="9">
    <source>
        <dbReference type="ARBA" id="ARBA00023160"/>
    </source>
</evidence>
<keyword evidence="5 11" id="KW-0547">Nucleotide-binding</keyword>
<dbReference type="Pfam" id="PF00289">
    <property type="entry name" value="Biotin_carb_N"/>
    <property type="match status" value="1"/>
</dbReference>
<dbReference type="InterPro" id="IPR011764">
    <property type="entry name" value="Biotin_carboxylation_dom"/>
</dbReference>
<dbReference type="SUPFAM" id="SSF52440">
    <property type="entry name" value="PreATP-grasp domain"/>
    <property type="match status" value="1"/>
</dbReference>
<protein>
    <recommendedName>
        <fullName evidence="2">biotin carboxylase</fullName>
        <ecNumber evidence="2">6.3.4.14</ecNumber>
    </recommendedName>
</protein>
<proteinExistence type="predicted"/>
<evidence type="ECO:0000259" key="14">
    <source>
        <dbReference type="PROSITE" id="PS50975"/>
    </source>
</evidence>
<dbReference type="SUPFAM" id="SSF51230">
    <property type="entry name" value="Single hybrid motif"/>
    <property type="match status" value="1"/>
</dbReference>
<feature type="domain" description="Lipoyl-binding" evidence="13">
    <location>
        <begin position="572"/>
        <end position="655"/>
    </location>
</feature>
<dbReference type="Pfam" id="PF02786">
    <property type="entry name" value="CPSase_L_D2"/>
    <property type="match status" value="1"/>
</dbReference>
<dbReference type="InterPro" id="IPR016185">
    <property type="entry name" value="PreATP-grasp_dom_sf"/>
</dbReference>
<dbReference type="PROSITE" id="PS50979">
    <property type="entry name" value="BC"/>
    <property type="match status" value="1"/>
</dbReference>
<evidence type="ECO:0000256" key="11">
    <source>
        <dbReference type="PROSITE-ProRule" id="PRU00409"/>
    </source>
</evidence>
<reference evidence="17 18" key="1">
    <citation type="submission" date="2019-05" db="EMBL/GenBank/DDBJ databases">
        <title>Genomes sequences of two Nocardia cyriacigeorgica environmental isolates, type strains Nocardia asteroides ATCC 19247 and Nocardia cyriacigeorgica DSM 44484.</title>
        <authorList>
            <person name="Vautrin F."/>
            <person name="Bergeron E."/>
            <person name="Dubost A."/>
            <person name="Abrouk D."/>
            <person name="Rodriguez Nava V."/>
            <person name="Pujic P."/>
        </authorList>
    </citation>
    <scope>NUCLEOTIDE SEQUENCE [LARGE SCALE GENOMIC DNA]</scope>
    <source>
        <strain evidence="17 18">EML 446</strain>
    </source>
</reference>
<feature type="domain" description="CoA carboxyltransferase C-terminal" evidence="16">
    <location>
        <begin position="1537"/>
        <end position="1820"/>
    </location>
</feature>
<dbReference type="SMART" id="SM00878">
    <property type="entry name" value="Biotin_carb_C"/>
    <property type="match status" value="1"/>
</dbReference>
<dbReference type="InterPro" id="IPR029045">
    <property type="entry name" value="ClpP/crotonase-like_dom_sf"/>
</dbReference>
<dbReference type="EMBL" id="VBUT01000002">
    <property type="protein sequence ID" value="TLF80755.1"/>
    <property type="molecule type" value="Genomic_DNA"/>
</dbReference>
<evidence type="ECO:0000256" key="6">
    <source>
        <dbReference type="ARBA" id="ARBA00022832"/>
    </source>
</evidence>
<dbReference type="SUPFAM" id="SSF56059">
    <property type="entry name" value="Glutathione synthetase ATP-binding domain-like"/>
    <property type="match status" value="1"/>
</dbReference>
<dbReference type="CDD" id="cd06850">
    <property type="entry name" value="biotinyl_domain"/>
    <property type="match status" value="1"/>
</dbReference>
<dbReference type="InterPro" id="IPR005482">
    <property type="entry name" value="Biotin_COase_C"/>
</dbReference>
<dbReference type="SUPFAM" id="SSF51246">
    <property type="entry name" value="Rudiment single hybrid motif"/>
    <property type="match status" value="1"/>
</dbReference>
<dbReference type="InterPro" id="IPR011054">
    <property type="entry name" value="Rudment_hybrid_motif"/>
</dbReference>
<dbReference type="PROSITE" id="PS50989">
    <property type="entry name" value="COA_CT_CTER"/>
    <property type="match status" value="1"/>
</dbReference>
<keyword evidence="10" id="KW-0092">Biotin</keyword>
<dbReference type="Pfam" id="PF01039">
    <property type="entry name" value="Carboxyl_trans"/>
    <property type="match status" value="1"/>
</dbReference>
<evidence type="ECO:0000256" key="12">
    <source>
        <dbReference type="SAM" id="MobiDB-lite"/>
    </source>
</evidence>
<evidence type="ECO:0000259" key="15">
    <source>
        <dbReference type="PROSITE" id="PS50979"/>
    </source>
</evidence>
<dbReference type="GO" id="GO:0003989">
    <property type="term" value="F:acetyl-CoA carboxylase activity"/>
    <property type="evidence" value="ECO:0007669"/>
    <property type="project" value="InterPro"/>
</dbReference>
<dbReference type="PANTHER" id="PTHR18866:SF33">
    <property type="entry name" value="METHYLCROTONOYL-COA CARBOXYLASE SUBUNIT ALPHA, MITOCHONDRIAL-RELATED"/>
    <property type="match status" value="1"/>
</dbReference>
<evidence type="ECO:0000256" key="2">
    <source>
        <dbReference type="ARBA" id="ARBA00013263"/>
    </source>
</evidence>
<dbReference type="InterPro" id="IPR005479">
    <property type="entry name" value="CPAse_ATP-bd"/>
</dbReference>
<evidence type="ECO:0000256" key="3">
    <source>
        <dbReference type="ARBA" id="ARBA00022516"/>
    </source>
</evidence>
<sequence length="1820" mass="197653">MFTRIAIVNRGEAAMRLIHAVRDLAAATAQQIETVALYTDVDRTATFVREADIAYDLGPASARPYLDLKALERALRATKADAAWVGWGFVAEDPAFAELCEQIGVTFIGPSPDAMRKLGDKIGAKLIAEEVGVPVAPWSRGAVESVEAAVAAAAEIGYPLMLKATAGGGGRGIRKINDEAELVDAYERTSQEAARAFGSGVVFLERLVTGARHVEVQVIADGQGTAWALGVRDCSVQRRNQKIIEESASPVLSPEQTAELKASAERLAVAVGYRGAATVEFLYHPGEQLFAFLEVNTRLQVEHPITEYTTGFDLVHAQLHVASGGKLEGEPPAERGHAIEARLNAEDPDRDFAPAPGRIALLDLPAGPGIRVDTGVSEGDTIPADFDSMIAKIIAYGRDREQALGRLRRAVSQTRVIIEGGATNKSFVLDLLDQPEVIDASADTGWIDRVRGEGRLVSQRHSAVALAAAAIEAYEEEERAERHRLLSTASGGRPQVQHESGRPLDLKLRGVGYRVRVARIGAHRFRIGIEAGSDIRTADVDLERFDQHTGQIVVNGIRYRLVLGTHGPVHLVDVDGVTHRVSRDEGGVVRSPAPALVVATPLQVGDEVEAGAPVLVLESMKMETVLRAPFRARLKECSVSVGTQVEAGAPMLRLEPLADAAEAVEATANAPVEIDLPAGPAGTRPQERLVRGQQDMRSLLLGFDVDPHDDRRVIEDYLAARREAIADNRRPLAEELELIEVFADLAELSHNRTFGDDGGQAHVHSAREYFHTYLQSLDVERAGLPESYRTKLARALGHYGVTELDRTPDLEAAVFRIFLAQQRPSDTVMVITTLLREWLGEPVPDAALREPVGLALERLVAATQVRFPVIADLTRGLVYAWYGQPLLRRNRARVYANVRKHLSYLDANPQAPDRAERLAEMVRSTEPLVRLLGQRLERGSADNTVMLEVLTRRYYGNKDLVDVRNQVAGGCTFVIAERRGLRLVSAAVSFDDLGSVLAGLAELAGGAASIEADIYLSWERQPEDFDEMAAALQEVLSAQPLPNQVHRITATVAGSGGAVMHHHFTYRPSATGMDEERLIRGLHPYIAERMQLKRLRKFDLTRLPSSDEEVYLFRCVAKENASDERLIAFTQVRDLAALREHDGRLLALPTAESTLAACVDGIRRAQSLRGSGNRLHTNRIVMYIWPPLDLTESELATIVERVEPTTAGAGLEEILLIARRPDPETGELVKIVVRIGFDAPGWTQVTVGERTDDPVEPIDEYRQKVLRAAARNTVYPYELTGLLGDFAEYDLDDNHALVPVDRPKGRNTAAIVAGVVTSPTERHPQGVTRVVLLGDPTKSLGALSEPECRRVIAALDLAEQMQVPLEWYALSSGARISMKSGTENMDWVAAALKRIVEFTQDGGEINIVVAGINVGAQPYWNAEATMLMHTKGILVMTPDSAMVLTGKQALDFSGGVSAEDNFGIGGYDRVMGPNGQAQYWAPNLAAAQEILMSHYDHTYIAPGEQAPRRAPTTDPFDRDISGYPHTMADSDFTTVGEIFSTAANPDRKKPFDIRTVMRALADQDHPVLERWAGMADAETAVVQDAHLGGIPVCLLGIESRSIPRRGFPSTDGPDTYTAGTLFPRSSKKAARAINAASGNRPLVVLANLSGFDGSPESMRKLQLEYGAEIGRAIVNFRGPIVFCVISRYHGGAFVVFSKALNPNMTVLALEGSFASVLGGAPAAAAVFSGEVNARTAADPRIQDLETRAANSSGTDRAELTAELDELRSSVRAEKLGDVAAEFDKVHNIHRAVEVGSVDAVIRAAEMRPRIIEAIEARLGS</sequence>
<dbReference type="PROSITE" id="PS00867">
    <property type="entry name" value="CPSASE_2"/>
    <property type="match status" value="1"/>
</dbReference>
<dbReference type="Pfam" id="PF00364">
    <property type="entry name" value="Biotin_lipoyl"/>
    <property type="match status" value="1"/>
</dbReference>
<accession>A0A5R8NWQ9</accession>
<evidence type="ECO:0000256" key="7">
    <source>
        <dbReference type="ARBA" id="ARBA00022840"/>
    </source>
</evidence>
<feature type="domain" description="Biotin carboxylation" evidence="15">
    <location>
        <begin position="1"/>
        <end position="452"/>
    </location>
</feature>
<name>A0A5R8NWQ9_9NOCA</name>
<dbReference type="PROSITE" id="PS00866">
    <property type="entry name" value="CPSASE_1"/>
    <property type="match status" value="1"/>
</dbReference>
<dbReference type="InterPro" id="IPR005481">
    <property type="entry name" value="BC-like_N"/>
</dbReference>
<dbReference type="PROSITE" id="PS50975">
    <property type="entry name" value="ATP_GRASP"/>
    <property type="match status" value="1"/>
</dbReference>
<dbReference type="RefSeq" id="WP_138446407.1">
    <property type="nucleotide sequence ID" value="NZ_VBUT01000002.1"/>
</dbReference>
<keyword evidence="3" id="KW-0444">Lipid biosynthesis</keyword>
<dbReference type="Gene3D" id="2.40.50.100">
    <property type="match status" value="1"/>
</dbReference>
<organism evidence="17 18">
    <name type="scientific">Nocardia cyriacigeorgica</name>
    <dbReference type="NCBI Taxonomy" id="135487"/>
    <lineage>
        <taxon>Bacteria</taxon>
        <taxon>Bacillati</taxon>
        <taxon>Actinomycetota</taxon>
        <taxon>Actinomycetes</taxon>
        <taxon>Mycobacteriales</taxon>
        <taxon>Nocardiaceae</taxon>
        <taxon>Nocardia</taxon>
    </lineage>
</organism>
<feature type="domain" description="ATP-grasp" evidence="14">
    <location>
        <begin position="125"/>
        <end position="323"/>
    </location>
</feature>
<dbReference type="EC" id="6.3.4.14" evidence="2"/>
<gene>
    <name evidence="17" type="ORF">FEK34_03325</name>
</gene>
<dbReference type="SUPFAM" id="SSF52096">
    <property type="entry name" value="ClpP/crotonase"/>
    <property type="match status" value="2"/>
</dbReference>
<evidence type="ECO:0000256" key="10">
    <source>
        <dbReference type="ARBA" id="ARBA00023267"/>
    </source>
</evidence>
<keyword evidence="7 11" id="KW-0067">ATP-binding</keyword>
<evidence type="ECO:0000313" key="18">
    <source>
        <dbReference type="Proteomes" id="UP000306378"/>
    </source>
</evidence>
<evidence type="ECO:0000256" key="5">
    <source>
        <dbReference type="ARBA" id="ARBA00022741"/>
    </source>
</evidence>
<keyword evidence="6" id="KW-0276">Fatty acid metabolism</keyword>
<evidence type="ECO:0000313" key="17">
    <source>
        <dbReference type="EMBL" id="TLF80755.1"/>
    </source>
</evidence>
<dbReference type="PROSITE" id="PS50968">
    <property type="entry name" value="BIOTINYL_LIPOYL"/>
    <property type="match status" value="1"/>
</dbReference>
<keyword evidence="9" id="KW-0275">Fatty acid biosynthesis</keyword>
<dbReference type="InterPro" id="IPR011053">
    <property type="entry name" value="Single_hybrid_motif"/>
</dbReference>
<evidence type="ECO:0000259" key="13">
    <source>
        <dbReference type="PROSITE" id="PS50968"/>
    </source>
</evidence>
<dbReference type="GO" id="GO:0005524">
    <property type="term" value="F:ATP binding"/>
    <property type="evidence" value="ECO:0007669"/>
    <property type="project" value="UniProtKB-UniRule"/>
</dbReference>
<dbReference type="Pfam" id="PF02785">
    <property type="entry name" value="Biotin_carb_C"/>
    <property type="match status" value="1"/>
</dbReference>
<dbReference type="InterPro" id="IPR011763">
    <property type="entry name" value="COA_CT_C"/>
</dbReference>
<dbReference type="PANTHER" id="PTHR18866">
    <property type="entry name" value="CARBOXYLASE:PYRUVATE/ACETYL-COA/PROPIONYL-COA CARBOXYLASE"/>
    <property type="match status" value="1"/>
</dbReference>
<evidence type="ECO:0000256" key="4">
    <source>
        <dbReference type="ARBA" id="ARBA00022598"/>
    </source>
</evidence>
<dbReference type="GO" id="GO:0004075">
    <property type="term" value="F:biotin carboxylase activity"/>
    <property type="evidence" value="ECO:0007669"/>
    <property type="project" value="UniProtKB-EC"/>
</dbReference>
<dbReference type="GO" id="GO:0046872">
    <property type="term" value="F:metal ion binding"/>
    <property type="evidence" value="ECO:0007669"/>
    <property type="project" value="InterPro"/>
</dbReference>
<dbReference type="InterPro" id="IPR034733">
    <property type="entry name" value="AcCoA_carboxyl_beta"/>
</dbReference>
<dbReference type="InterPro" id="IPR013537">
    <property type="entry name" value="AcCoA_COase_cen"/>
</dbReference>
<dbReference type="InterPro" id="IPR011761">
    <property type="entry name" value="ATP-grasp"/>
</dbReference>
<dbReference type="InterPro" id="IPR050856">
    <property type="entry name" value="Biotin_carboxylase_complex"/>
</dbReference>
<dbReference type="Proteomes" id="UP000306378">
    <property type="component" value="Unassembled WGS sequence"/>
</dbReference>